<accession>A0AAW0EZM5</accession>
<reference evidence="2 3" key="1">
    <citation type="journal article" date="2021" name="MBio">
        <title>A New Model Trypanosomatid, Novymonas esmeraldas: Genomic Perception of Its 'Candidatus Pandoraea novymonadis' Endosymbiont.</title>
        <authorList>
            <person name="Zakharova A."/>
            <person name="Saura A."/>
            <person name="Butenko A."/>
            <person name="Podesvova L."/>
            <person name="Warmusova S."/>
            <person name="Kostygov A.Y."/>
            <person name="Nenarokova A."/>
            <person name="Lukes J."/>
            <person name="Opperdoes F.R."/>
            <person name="Yurchenko V."/>
        </authorList>
    </citation>
    <scope>NUCLEOTIDE SEQUENCE [LARGE SCALE GENOMIC DNA]</scope>
    <source>
        <strain evidence="2 3">E262AT.01</strain>
    </source>
</reference>
<feature type="chain" id="PRO_5043934237" evidence="1">
    <location>
        <begin position="39"/>
        <end position="188"/>
    </location>
</feature>
<evidence type="ECO:0000313" key="3">
    <source>
        <dbReference type="Proteomes" id="UP001430356"/>
    </source>
</evidence>
<dbReference type="AlphaFoldDB" id="A0AAW0EZM5"/>
<name>A0AAW0EZM5_9TRYP</name>
<comment type="caution">
    <text evidence="2">The sequence shown here is derived from an EMBL/GenBank/DDBJ whole genome shotgun (WGS) entry which is preliminary data.</text>
</comment>
<keyword evidence="1" id="KW-0732">Signal</keyword>
<sequence length="188" mass="20099">MEVASPSCHERRPPRRRTTLAVLLIVALLLLSVQRTQASCQVPNCRRCSTASEFMCEECEGDRNKYILWRGQCSPRGTCGITGCEVCVDNSISRCALCKGGYTLTSNGLCASRVVCDMHHCEVDEVQTRTAHTSIDCNPENALRNEKVYTCIRTRAVNAASTSAGAPGALLGVIGALVATVASVGAGF</sequence>
<gene>
    <name evidence="2" type="ORF">NESM_000810900</name>
</gene>
<dbReference type="Proteomes" id="UP001430356">
    <property type="component" value="Unassembled WGS sequence"/>
</dbReference>
<evidence type="ECO:0000256" key="1">
    <source>
        <dbReference type="SAM" id="SignalP"/>
    </source>
</evidence>
<proteinExistence type="predicted"/>
<feature type="signal peptide" evidence="1">
    <location>
        <begin position="1"/>
        <end position="38"/>
    </location>
</feature>
<keyword evidence="3" id="KW-1185">Reference proteome</keyword>
<organism evidence="2 3">
    <name type="scientific">Novymonas esmeraldas</name>
    <dbReference type="NCBI Taxonomy" id="1808958"/>
    <lineage>
        <taxon>Eukaryota</taxon>
        <taxon>Discoba</taxon>
        <taxon>Euglenozoa</taxon>
        <taxon>Kinetoplastea</taxon>
        <taxon>Metakinetoplastina</taxon>
        <taxon>Trypanosomatida</taxon>
        <taxon>Trypanosomatidae</taxon>
        <taxon>Novymonas</taxon>
    </lineage>
</organism>
<protein>
    <submittedName>
        <fullName evidence="2">Uncharacterized protein</fullName>
    </submittedName>
</protein>
<evidence type="ECO:0000313" key="2">
    <source>
        <dbReference type="EMBL" id="KAK7198500.1"/>
    </source>
</evidence>
<dbReference type="EMBL" id="JAECZO010000154">
    <property type="protein sequence ID" value="KAK7198500.1"/>
    <property type="molecule type" value="Genomic_DNA"/>
</dbReference>